<sequence length="766" mass="82359">MAQSAHRVEDRRFLSGFGRYLDDVQPRDCAAMVILRSPHAHAAILSVDVEAAEEMPGVLAVLTGARLAELGVADMPCMAPVEAQGSKVPFLPPRPVLARDRVRYAGEPVAAIIAETALAARDAAEAVIVEYEALDGVSDPHDAVSGAPAIWPEAPDNISFTWQLGDAAATDAIFAQADEVVALDLVNNRVAGLPLETRGAIGEYDRRDGRYTLHVSSQGGHSIRRIIAQHVLRIPETNLRVVTPDVGGGFGPKIFAYPEYVLSLVAARRTGRPVKWISDRMEALQSDTQGRGQRCRAELALARDGRFLAMRFDALADLGGYPSQHGPMIATLAGAGLHPSVYDVKSVHLRVRGVFTNTVPTDSYRGAGRPEVIYAVERLVDTAARRLGITPDEIRRRNFVPRTAMPYKTATGQVYDDGDFSALLEAGLKRADYAGRETRRAEALKIGKLRGTGLAYFIDRCGRGLDETAELRFDPSGSAVLFVGSQNNGQGHETAYADIVAHELGLPRDLVRVVQGDTDQVSFGRGTGGSRALAVGGNAVYLGVRKVLAKVRRIAAHKLGCEDNALVFEGGLFRVSDSNRSLAFTDVVKLAFLPAELPKDMEPGLDEIAHYTPAAPTFPNGCHVATVEIDIATAKLELVRYVAVNDIGTLLNRRLVDGQMHGGLAQGIGQAMLEHVVYDADSGQMLTGSLNDYCYPKADDFGLFELDYVEIPCRSNPLGVKGCGEAGAIAAPPAVMNAVLDALRDYDCAGLQMPVTADKLFAILHR</sequence>
<dbReference type="Pfam" id="PF01315">
    <property type="entry name" value="Ald_Xan_dh_C"/>
    <property type="match status" value="1"/>
</dbReference>
<dbReference type="EMBL" id="CP102774">
    <property type="protein sequence ID" value="UZF87202.1"/>
    <property type="molecule type" value="Genomic_DNA"/>
</dbReference>
<dbReference type="InterPro" id="IPR037165">
    <property type="entry name" value="AldOxase/xan_DH_Mopterin-bd_sf"/>
</dbReference>
<dbReference type="Pfam" id="PF20256">
    <property type="entry name" value="MoCoBD_2"/>
    <property type="match status" value="1"/>
</dbReference>
<evidence type="ECO:0000313" key="4">
    <source>
        <dbReference type="EMBL" id="UZF87202.1"/>
    </source>
</evidence>
<dbReference type="InterPro" id="IPR000674">
    <property type="entry name" value="Ald_Oxase/Xan_DH_a/b"/>
</dbReference>
<reference evidence="4" key="1">
    <citation type="submission" date="2022-08" db="EMBL/GenBank/DDBJ databases">
        <title>Complete Genome Sequences of 2 Bosea sp. soil isolates.</title>
        <authorList>
            <person name="Alvarez Arevalo M."/>
            <person name="Sterndorff E.B."/>
            <person name="Faurdal D."/>
            <person name="Joergensen T.S."/>
            <person name="Weber T."/>
        </authorList>
    </citation>
    <scope>NUCLEOTIDE SEQUENCE</scope>
    <source>
        <strain evidence="4">NBC_00436</strain>
    </source>
</reference>
<dbReference type="PANTHER" id="PTHR11908:SF132">
    <property type="entry name" value="ALDEHYDE OXIDASE 1-RELATED"/>
    <property type="match status" value="1"/>
</dbReference>
<dbReference type="Pfam" id="PF02738">
    <property type="entry name" value="MoCoBD_1"/>
    <property type="match status" value="1"/>
</dbReference>
<dbReference type="PANTHER" id="PTHR11908">
    <property type="entry name" value="XANTHINE DEHYDROGENASE"/>
    <property type="match status" value="1"/>
</dbReference>
<dbReference type="SUPFAM" id="SSF56003">
    <property type="entry name" value="Molybdenum cofactor-binding domain"/>
    <property type="match status" value="1"/>
</dbReference>
<organism evidence="4">
    <name type="scientific">Bosea sp. NBC_00436</name>
    <dbReference type="NCBI Taxonomy" id="2969620"/>
    <lineage>
        <taxon>Bacteria</taxon>
        <taxon>Pseudomonadati</taxon>
        <taxon>Pseudomonadota</taxon>
        <taxon>Alphaproteobacteria</taxon>
        <taxon>Hyphomicrobiales</taxon>
        <taxon>Boseaceae</taxon>
        <taxon>Bosea</taxon>
    </lineage>
</organism>
<dbReference type="InterPro" id="IPR036856">
    <property type="entry name" value="Ald_Oxase/Xan_DH_a/b_sf"/>
</dbReference>
<keyword evidence="2" id="KW-0560">Oxidoreductase</keyword>
<name>A0A9E7ZVN4_9HYPH</name>
<dbReference type="GO" id="GO:0005506">
    <property type="term" value="F:iron ion binding"/>
    <property type="evidence" value="ECO:0007669"/>
    <property type="project" value="InterPro"/>
</dbReference>
<accession>A0A9E7ZVN4</accession>
<dbReference type="SUPFAM" id="SSF54665">
    <property type="entry name" value="CO dehydrogenase molybdoprotein N-domain-like"/>
    <property type="match status" value="1"/>
</dbReference>
<protein>
    <submittedName>
        <fullName evidence="4">Xanthine dehydrogenase family protein molybdopterin-binding subunit</fullName>
    </submittedName>
</protein>
<dbReference type="SMART" id="SM01008">
    <property type="entry name" value="Ald_Xan_dh_C"/>
    <property type="match status" value="1"/>
</dbReference>
<feature type="domain" description="Aldehyde oxidase/xanthine dehydrogenase a/b hammerhead" evidence="3">
    <location>
        <begin position="15"/>
        <end position="135"/>
    </location>
</feature>
<dbReference type="Gene3D" id="3.90.1170.50">
    <property type="entry name" value="Aldehyde oxidase/xanthine dehydrogenase, a/b hammerhead"/>
    <property type="match status" value="1"/>
</dbReference>
<evidence type="ECO:0000259" key="3">
    <source>
        <dbReference type="SMART" id="SM01008"/>
    </source>
</evidence>
<keyword evidence="1" id="KW-0500">Molybdenum</keyword>
<dbReference type="InterPro" id="IPR008274">
    <property type="entry name" value="AldOxase/xan_DH_MoCoBD1"/>
</dbReference>
<dbReference type="Gene3D" id="3.30.365.10">
    <property type="entry name" value="Aldehyde oxidase/xanthine dehydrogenase, molybdopterin binding domain"/>
    <property type="match status" value="4"/>
</dbReference>
<proteinExistence type="predicted"/>
<dbReference type="AlphaFoldDB" id="A0A9E7ZVN4"/>
<dbReference type="InterPro" id="IPR046867">
    <property type="entry name" value="AldOxase/xan_DH_MoCoBD2"/>
</dbReference>
<dbReference type="GO" id="GO:0016491">
    <property type="term" value="F:oxidoreductase activity"/>
    <property type="evidence" value="ECO:0007669"/>
    <property type="project" value="UniProtKB-KW"/>
</dbReference>
<dbReference type="InterPro" id="IPR016208">
    <property type="entry name" value="Ald_Oxase/xanthine_DH-like"/>
</dbReference>
<evidence type="ECO:0000256" key="2">
    <source>
        <dbReference type="ARBA" id="ARBA00023002"/>
    </source>
</evidence>
<gene>
    <name evidence="4" type="ORF">NWE54_26230</name>
</gene>
<evidence type="ECO:0000256" key="1">
    <source>
        <dbReference type="ARBA" id="ARBA00022505"/>
    </source>
</evidence>